<name>A0A1S4ASF5_TOBAC</name>
<dbReference type="PaxDb" id="4097-A0A1S4ASF5"/>
<dbReference type="STRING" id="4097.A0A1S4ASF5"/>
<dbReference type="Pfam" id="PF14365">
    <property type="entry name" value="Neprosin_AP"/>
    <property type="match status" value="1"/>
</dbReference>
<gene>
    <name evidence="4" type="primary">LOC107800800</name>
</gene>
<evidence type="ECO:0000256" key="2">
    <source>
        <dbReference type="SAM" id="SignalP"/>
    </source>
</evidence>
<evidence type="ECO:0000313" key="4">
    <source>
        <dbReference type="RefSeq" id="XP_016479521.1"/>
    </source>
</evidence>
<accession>A0A1S4ASF5</accession>
<dbReference type="PANTHER" id="PTHR31589">
    <property type="entry name" value="PROTEIN, PUTATIVE (DUF239)-RELATED-RELATED"/>
    <property type="match status" value="1"/>
</dbReference>
<protein>
    <recommendedName>
        <fullName evidence="3">Neprosin activation peptide domain-containing protein</fullName>
    </recommendedName>
</protein>
<evidence type="ECO:0000259" key="3">
    <source>
        <dbReference type="Pfam" id="PF14365"/>
    </source>
</evidence>
<evidence type="ECO:0000256" key="1">
    <source>
        <dbReference type="SAM" id="MobiDB-lite"/>
    </source>
</evidence>
<feature type="signal peptide" evidence="2">
    <location>
        <begin position="1"/>
        <end position="28"/>
    </location>
</feature>
<proteinExistence type="predicted"/>
<feature type="region of interest" description="Disordered" evidence="1">
    <location>
        <begin position="91"/>
        <end position="110"/>
    </location>
</feature>
<keyword evidence="2" id="KW-0732">Signal</keyword>
<dbReference type="InterPro" id="IPR025521">
    <property type="entry name" value="Neprosin_propep"/>
</dbReference>
<dbReference type="AlphaFoldDB" id="A0A1S4ASF5"/>
<dbReference type="InterPro" id="IPR053168">
    <property type="entry name" value="Glutamic_endopeptidase"/>
</dbReference>
<feature type="chain" id="PRO_5010244870" description="Neprosin activation peptide domain-containing protein" evidence="2">
    <location>
        <begin position="29"/>
        <end position="157"/>
    </location>
</feature>
<dbReference type="RefSeq" id="XP_016479521.1">
    <property type="nucleotide sequence ID" value="XM_016624035.1"/>
</dbReference>
<dbReference type="KEGG" id="nta:107800800"/>
<reference evidence="4" key="1">
    <citation type="submission" date="2025-08" db="UniProtKB">
        <authorList>
            <consortium name="RefSeq"/>
        </authorList>
    </citation>
    <scope>IDENTIFICATION</scope>
</reference>
<sequence length="157" mass="18329">MKITRMHLSVVQLLIAIMLFLNIDEVEGFSKKDHEELERQLKLLNKPSVKTINTEYEDIYDFLNFYLQPAFDHPLLKNYTYHPQMKPSFAQLKRDKESATSNRSSKIGPRDGGCPMGIVPIRRTTKEDLNRERRFNSIYAGGIFRVSCSFINYFCLS</sequence>
<dbReference type="OrthoDB" id="1935425at2759"/>
<dbReference type="PANTHER" id="PTHR31589:SF139">
    <property type="entry name" value="NEPROSIN DOMAIN-CONTAINING PROTEIN"/>
    <property type="match status" value="1"/>
</dbReference>
<organism evidence="4">
    <name type="scientific">Nicotiana tabacum</name>
    <name type="common">Common tobacco</name>
    <dbReference type="NCBI Taxonomy" id="4097"/>
    <lineage>
        <taxon>Eukaryota</taxon>
        <taxon>Viridiplantae</taxon>
        <taxon>Streptophyta</taxon>
        <taxon>Embryophyta</taxon>
        <taxon>Tracheophyta</taxon>
        <taxon>Spermatophyta</taxon>
        <taxon>Magnoliopsida</taxon>
        <taxon>eudicotyledons</taxon>
        <taxon>Gunneridae</taxon>
        <taxon>Pentapetalae</taxon>
        <taxon>asterids</taxon>
        <taxon>lamiids</taxon>
        <taxon>Solanales</taxon>
        <taxon>Solanaceae</taxon>
        <taxon>Nicotianoideae</taxon>
        <taxon>Nicotianeae</taxon>
        <taxon>Nicotiana</taxon>
    </lineage>
</organism>
<feature type="domain" description="Neprosin activation peptide" evidence="3">
    <location>
        <begin position="51"/>
        <end position="137"/>
    </location>
</feature>